<dbReference type="Pfam" id="PF00701">
    <property type="entry name" value="DHDPS"/>
    <property type="match status" value="1"/>
</dbReference>
<dbReference type="PANTHER" id="PTHR12128:SF66">
    <property type="entry name" value="4-HYDROXY-2-OXOGLUTARATE ALDOLASE, MITOCHONDRIAL"/>
    <property type="match status" value="1"/>
</dbReference>
<evidence type="ECO:0000256" key="1">
    <source>
        <dbReference type="ARBA" id="ARBA00023239"/>
    </source>
</evidence>
<keyword evidence="1" id="KW-0456">Lyase</keyword>
<dbReference type="GO" id="GO:0008840">
    <property type="term" value="F:4-hydroxy-tetrahydrodipicolinate synthase activity"/>
    <property type="evidence" value="ECO:0007669"/>
    <property type="project" value="TreeGrafter"/>
</dbReference>
<reference evidence="2 3" key="1">
    <citation type="journal article" date="2016" name="Mol. Biol. Evol.">
        <title>Comparative Genomics of Early-Diverging Mushroom-Forming Fungi Provides Insights into the Origins of Lignocellulose Decay Capabilities.</title>
        <authorList>
            <person name="Nagy L.G."/>
            <person name="Riley R."/>
            <person name="Tritt A."/>
            <person name="Adam C."/>
            <person name="Daum C."/>
            <person name="Floudas D."/>
            <person name="Sun H."/>
            <person name="Yadav J.S."/>
            <person name="Pangilinan J."/>
            <person name="Larsson K.H."/>
            <person name="Matsuura K."/>
            <person name="Barry K."/>
            <person name="Labutti K."/>
            <person name="Kuo R."/>
            <person name="Ohm R.A."/>
            <person name="Bhattacharya S.S."/>
            <person name="Shirouzu T."/>
            <person name="Yoshinaga Y."/>
            <person name="Martin F.M."/>
            <person name="Grigoriev I.V."/>
            <person name="Hibbett D.S."/>
        </authorList>
    </citation>
    <scope>NUCLEOTIDE SEQUENCE [LARGE SCALE GENOMIC DNA]</scope>
    <source>
        <strain evidence="2 3">HHB14362 ss-1</strain>
    </source>
</reference>
<protein>
    <submittedName>
        <fullName evidence="2">Aldolase</fullName>
    </submittedName>
</protein>
<proteinExistence type="predicted"/>
<organism evidence="2 3">
    <name type="scientific">Neolentinus lepideus HHB14362 ss-1</name>
    <dbReference type="NCBI Taxonomy" id="1314782"/>
    <lineage>
        <taxon>Eukaryota</taxon>
        <taxon>Fungi</taxon>
        <taxon>Dikarya</taxon>
        <taxon>Basidiomycota</taxon>
        <taxon>Agaricomycotina</taxon>
        <taxon>Agaricomycetes</taxon>
        <taxon>Gloeophyllales</taxon>
        <taxon>Gloeophyllaceae</taxon>
        <taxon>Neolentinus</taxon>
    </lineage>
</organism>
<dbReference type="PANTHER" id="PTHR12128">
    <property type="entry name" value="DIHYDRODIPICOLINATE SYNTHASE"/>
    <property type="match status" value="1"/>
</dbReference>
<dbReference type="SUPFAM" id="SSF51569">
    <property type="entry name" value="Aldolase"/>
    <property type="match status" value="1"/>
</dbReference>
<dbReference type="Proteomes" id="UP000076761">
    <property type="component" value="Unassembled WGS sequence"/>
</dbReference>
<dbReference type="InParanoid" id="A0A165S3D4"/>
<keyword evidence="3" id="KW-1185">Reference proteome</keyword>
<dbReference type="AlphaFoldDB" id="A0A165S3D4"/>
<accession>A0A165S3D4</accession>
<dbReference type="InterPro" id="IPR013785">
    <property type="entry name" value="Aldolase_TIM"/>
</dbReference>
<name>A0A165S3D4_9AGAM</name>
<dbReference type="Gene3D" id="3.20.20.70">
    <property type="entry name" value="Aldolase class I"/>
    <property type="match status" value="1"/>
</dbReference>
<dbReference type="OrthoDB" id="191315at2759"/>
<evidence type="ECO:0000313" key="2">
    <source>
        <dbReference type="EMBL" id="KZT24621.1"/>
    </source>
</evidence>
<dbReference type="EMBL" id="KV425576">
    <property type="protein sequence ID" value="KZT24621.1"/>
    <property type="molecule type" value="Genomic_DNA"/>
</dbReference>
<dbReference type="STRING" id="1314782.A0A165S3D4"/>
<sequence>MLGQTSAHKCKDDSGVGQCKCIGDKHLVIPEGCYANAIPFFQEHGEIDAELTGKYGISLAKTGVAGFLVGGCDDEVGWPQPTSQAFEDHIRTLRAGLNSQGYDETLILAAICARTAAEAIKLCTSALNSGASHALLLPPFQSRFNNGDGLVSFFREVSETSPISIVLCDAVERAGGHSADIEGLITLLEHSNIAGICLPSGDLDKLQRLKLRVCPNRVRIFVGTSLTYLPSLQLGGHGTISPMVNIAPKAHKKIWLSSKNNGTAAQTMQRILEQAETEAKELGMATVIRTIVREMSMLGSVEDTRFGSELEDLLTLEKSLDA</sequence>
<gene>
    <name evidence="2" type="ORF">NEOLEDRAFT_1242286</name>
</gene>
<dbReference type="CDD" id="cd00408">
    <property type="entry name" value="DHDPS-like"/>
    <property type="match status" value="1"/>
</dbReference>
<dbReference type="InterPro" id="IPR002220">
    <property type="entry name" value="DapA-like"/>
</dbReference>
<dbReference type="SMART" id="SM01130">
    <property type="entry name" value="DHDPS"/>
    <property type="match status" value="1"/>
</dbReference>
<evidence type="ECO:0000313" key="3">
    <source>
        <dbReference type="Proteomes" id="UP000076761"/>
    </source>
</evidence>